<dbReference type="FunFam" id="1.20.1740.10:FF:000006">
    <property type="entry name" value="General amino acid permease"/>
    <property type="match status" value="1"/>
</dbReference>
<feature type="transmembrane region" description="Helical" evidence="7">
    <location>
        <begin position="458"/>
        <end position="477"/>
    </location>
</feature>
<feature type="transmembrane region" description="Helical" evidence="7">
    <location>
        <begin position="338"/>
        <end position="363"/>
    </location>
</feature>
<protein>
    <recommendedName>
        <fullName evidence="8">Amino acid permease/ SLC12A domain-containing protein</fullName>
    </recommendedName>
</protein>
<evidence type="ECO:0000313" key="10">
    <source>
        <dbReference type="Proteomes" id="UP000053342"/>
    </source>
</evidence>
<keyword evidence="2" id="KW-0813">Transport</keyword>
<feature type="transmembrane region" description="Helical" evidence="7">
    <location>
        <begin position="285"/>
        <end position="304"/>
    </location>
</feature>
<dbReference type="InterPro" id="IPR050524">
    <property type="entry name" value="APC_YAT"/>
</dbReference>
<dbReference type="STRING" id="215243.A0A0D2ARZ6"/>
<feature type="transmembrane region" description="Helical" evidence="7">
    <location>
        <begin position="163"/>
        <end position="184"/>
    </location>
</feature>
<dbReference type="Gene3D" id="1.20.1740.10">
    <property type="entry name" value="Amino acid/polyamine transporter I"/>
    <property type="match status" value="1"/>
</dbReference>
<name>A0A0D2ARZ6_9EURO</name>
<evidence type="ECO:0000256" key="6">
    <source>
        <dbReference type="ARBA" id="ARBA00023136"/>
    </source>
</evidence>
<dbReference type="PANTHER" id="PTHR43341:SF18">
    <property type="entry name" value="AMINO ACID PERMEASE_ SLC12A DOMAIN-CONTAINING PROTEIN"/>
    <property type="match status" value="1"/>
</dbReference>
<dbReference type="AlphaFoldDB" id="A0A0D2ARZ6"/>
<evidence type="ECO:0000256" key="2">
    <source>
        <dbReference type="ARBA" id="ARBA00022448"/>
    </source>
</evidence>
<evidence type="ECO:0000256" key="1">
    <source>
        <dbReference type="ARBA" id="ARBA00004141"/>
    </source>
</evidence>
<comment type="subcellular location">
    <subcellularLocation>
        <location evidence="1">Membrane</location>
        <topology evidence="1">Multi-pass membrane protein</topology>
    </subcellularLocation>
</comment>
<accession>A0A0D2ARZ6</accession>
<evidence type="ECO:0000313" key="9">
    <source>
        <dbReference type="EMBL" id="KIW42656.1"/>
    </source>
</evidence>
<feature type="transmembrane region" description="Helical" evidence="7">
    <location>
        <begin position="89"/>
        <end position="116"/>
    </location>
</feature>
<dbReference type="GeneID" id="27358258"/>
<gene>
    <name evidence="9" type="ORF">PV06_06184</name>
</gene>
<evidence type="ECO:0000256" key="3">
    <source>
        <dbReference type="ARBA" id="ARBA00022692"/>
    </source>
</evidence>
<dbReference type="GO" id="GO:0015171">
    <property type="term" value="F:amino acid transmembrane transporter activity"/>
    <property type="evidence" value="ECO:0007669"/>
    <property type="project" value="TreeGrafter"/>
</dbReference>
<feature type="transmembrane region" description="Helical" evidence="7">
    <location>
        <begin position="57"/>
        <end position="77"/>
    </location>
</feature>
<feature type="transmembrane region" description="Helical" evidence="7">
    <location>
        <begin position="196"/>
        <end position="215"/>
    </location>
</feature>
<feature type="domain" description="Amino acid permease/ SLC12A" evidence="8">
    <location>
        <begin position="54"/>
        <end position="515"/>
    </location>
</feature>
<keyword evidence="10" id="KW-1185">Reference proteome</keyword>
<feature type="transmembrane region" description="Helical" evidence="7">
    <location>
        <begin position="235"/>
        <end position="256"/>
    </location>
</feature>
<dbReference type="GO" id="GO:0016020">
    <property type="term" value="C:membrane"/>
    <property type="evidence" value="ECO:0007669"/>
    <property type="project" value="UniProtKB-SubCell"/>
</dbReference>
<evidence type="ECO:0000256" key="5">
    <source>
        <dbReference type="ARBA" id="ARBA00022989"/>
    </source>
</evidence>
<keyword evidence="3 7" id="KW-0812">Transmembrane</keyword>
<evidence type="ECO:0000259" key="8">
    <source>
        <dbReference type="Pfam" id="PF00324"/>
    </source>
</evidence>
<keyword evidence="4" id="KW-0029">Amino-acid transport</keyword>
<evidence type="ECO:0000256" key="7">
    <source>
        <dbReference type="SAM" id="Phobius"/>
    </source>
</evidence>
<sequence>MVRGQEIVVVDMGEKIPAISGSPSHCEHAAFTESRAVENFEELKYVRQGLKQRHIQMIALAGTIGTGLFLGLGQALAKAGPLGTFLGYSITGSVACAVVMAVGEMGALLPLSGGYVRYSEYFFDRSASFAQGWNMVYSYLVAIPAELVAAAVLVEFWSSLNPAVWITVFGSIMLISTLVFVRVYGELEFAFALLKIALIIGINILALVITCGGGPSGESIGFRYWREPGPFVQFLGIPGATGRFAGFWTTFTNALYAYASIESISLAAAETRHPRRAIPMAAKRIFARVLLFYVLTIFMVGLVVPSNDPDLLHSNGNASQSPFVIAARRAGIKVVPSIINAVVLTSAWSAGNSGLLGGSRVLYGLALHENAPQIFRRVNRFGIPYVAVGLFGLFMGLGYMTLSRSASVVFGWLLDLVAIATLVNWIIITTTFLRLFYAMKKQNIDRHDRLPWASPFQPYLSWYALAMQLLILLTGGYTTFIKGHWDAEVFVAAYLNVPLVLVLYFGHKFVMKTKIIPLAEVQIADLLAIYEAHPEPPAVRKKGLARLNFLWG</sequence>
<dbReference type="Pfam" id="PF00324">
    <property type="entry name" value="AA_permease"/>
    <property type="match status" value="1"/>
</dbReference>
<dbReference type="RefSeq" id="XP_016262872.1">
    <property type="nucleotide sequence ID" value="XM_016407268.1"/>
</dbReference>
<organism evidence="9 10">
    <name type="scientific">Exophiala oligosperma</name>
    <dbReference type="NCBI Taxonomy" id="215243"/>
    <lineage>
        <taxon>Eukaryota</taxon>
        <taxon>Fungi</taxon>
        <taxon>Dikarya</taxon>
        <taxon>Ascomycota</taxon>
        <taxon>Pezizomycotina</taxon>
        <taxon>Eurotiomycetes</taxon>
        <taxon>Chaetothyriomycetidae</taxon>
        <taxon>Chaetothyriales</taxon>
        <taxon>Herpotrichiellaceae</taxon>
        <taxon>Exophiala</taxon>
    </lineage>
</organism>
<dbReference type="InterPro" id="IPR004841">
    <property type="entry name" value="AA-permease/SLC12A_dom"/>
</dbReference>
<feature type="transmembrane region" description="Helical" evidence="7">
    <location>
        <begin position="383"/>
        <end position="402"/>
    </location>
</feature>
<reference evidence="9 10" key="1">
    <citation type="submission" date="2015-01" db="EMBL/GenBank/DDBJ databases">
        <title>The Genome Sequence of Exophiala oligosperma CBS72588.</title>
        <authorList>
            <consortium name="The Broad Institute Genomics Platform"/>
            <person name="Cuomo C."/>
            <person name="de Hoog S."/>
            <person name="Gorbushina A."/>
            <person name="Stielow B."/>
            <person name="Teixiera M."/>
            <person name="Abouelleil A."/>
            <person name="Chapman S.B."/>
            <person name="Priest M."/>
            <person name="Young S.K."/>
            <person name="Wortman J."/>
            <person name="Nusbaum C."/>
            <person name="Birren B."/>
        </authorList>
    </citation>
    <scope>NUCLEOTIDE SEQUENCE [LARGE SCALE GENOMIC DNA]</scope>
    <source>
        <strain evidence="9 10">CBS 72588</strain>
    </source>
</reference>
<dbReference type="PIRSF" id="PIRSF006060">
    <property type="entry name" value="AA_transporter"/>
    <property type="match status" value="1"/>
</dbReference>
<feature type="transmembrane region" description="Helical" evidence="7">
    <location>
        <begin position="408"/>
        <end position="437"/>
    </location>
</feature>
<keyword evidence="5 7" id="KW-1133">Transmembrane helix</keyword>
<proteinExistence type="predicted"/>
<feature type="transmembrane region" description="Helical" evidence="7">
    <location>
        <begin position="136"/>
        <end position="157"/>
    </location>
</feature>
<dbReference type="Proteomes" id="UP000053342">
    <property type="component" value="Unassembled WGS sequence"/>
</dbReference>
<dbReference type="PANTHER" id="PTHR43341">
    <property type="entry name" value="AMINO ACID PERMEASE"/>
    <property type="match status" value="1"/>
</dbReference>
<evidence type="ECO:0000256" key="4">
    <source>
        <dbReference type="ARBA" id="ARBA00022970"/>
    </source>
</evidence>
<dbReference type="OrthoDB" id="3900342at2759"/>
<keyword evidence="6 7" id="KW-0472">Membrane</keyword>
<dbReference type="VEuPathDB" id="FungiDB:PV06_06184"/>
<dbReference type="EMBL" id="KN847336">
    <property type="protein sequence ID" value="KIW42656.1"/>
    <property type="molecule type" value="Genomic_DNA"/>
</dbReference>
<feature type="transmembrane region" description="Helical" evidence="7">
    <location>
        <begin position="489"/>
        <end position="506"/>
    </location>
</feature>
<dbReference type="HOGENOM" id="CLU_007946_12_1_1"/>